<dbReference type="InterPro" id="IPR015424">
    <property type="entry name" value="PyrdxlP-dep_Trfase"/>
</dbReference>
<dbReference type="PANTHER" id="PTHR30244:SF34">
    <property type="entry name" value="DTDP-4-AMINO-4,6-DIDEOXYGALACTOSE TRANSAMINASE"/>
    <property type="match status" value="1"/>
</dbReference>
<comment type="caution">
    <text evidence="4">The sequence shown here is derived from an EMBL/GenBank/DDBJ whole genome shotgun (WGS) entry which is preliminary data.</text>
</comment>
<accession>A0A933W8Y4</accession>
<keyword evidence="2 3" id="KW-0663">Pyridoxal phosphate</keyword>
<dbReference type="Gene3D" id="3.90.1150.10">
    <property type="entry name" value="Aspartate Aminotransferase, domain 1"/>
    <property type="match status" value="1"/>
</dbReference>
<feature type="active site" description="Proton acceptor" evidence="1">
    <location>
        <position position="195"/>
    </location>
</feature>
<keyword evidence="4" id="KW-0032">Aminotransferase</keyword>
<dbReference type="InterPro" id="IPR015421">
    <property type="entry name" value="PyrdxlP-dep_Trfase_major"/>
</dbReference>
<dbReference type="EMBL" id="JACRIW010000078">
    <property type="protein sequence ID" value="MBI5170007.1"/>
    <property type="molecule type" value="Genomic_DNA"/>
</dbReference>
<dbReference type="InterPro" id="IPR000653">
    <property type="entry name" value="DegT/StrS_aminotransferase"/>
</dbReference>
<sequence>MRTLALEGGRPVRPDFLVFGRPLIGEEEIAEVVDTLRSGWIGYGPKSIRFEEDFAAYTRAPHALSMNSATAALHLALIGAGVGPGDEVITTPLTFTATANVIAHVGAKPVFVDVEERTQNIDVSRIERAITPRTKAILPVHMCGWPCDMNAIQAIAKRHGLVVIEDAAHASETWYEGRKVGSISDYTAFSFYATKNMTTAEGGMLTMSENAAFDRIKALRLHGLDKDAWKRYSPGGFLPYETLEPGWKYNMTDVQASMGLHQLARLEANLLVRQDIWRAYDAAFAGLDGVTTPQVRDHGQTRHARHLYTLRIEAEDFGCDRMQFIRALGAENIGSGIHFVPLHLHRWHREHHGTGRGDFPVAEAIGDTTVSLPLSAAMTAEDTKDVIDAVKKIAAHYRSNPVAVPGWREAEHREAA</sequence>
<dbReference type="AlphaFoldDB" id="A0A933W8Y4"/>
<dbReference type="Gene3D" id="3.40.640.10">
    <property type="entry name" value="Type I PLP-dependent aspartate aminotransferase-like (Major domain)"/>
    <property type="match status" value="1"/>
</dbReference>
<proteinExistence type="inferred from homology"/>
<dbReference type="SUPFAM" id="SSF53383">
    <property type="entry name" value="PLP-dependent transferases"/>
    <property type="match status" value="1"/>
</dbReference>
<dbReference type="PANTHER" id="PTHR30244">
    <property type="entry name" value="TRANSAMINASE"/>
    <property type="match status" value="1"/>
</dbReference>
<dbReference type="Proteomes" id="UP000696931">
    <property type="component" value="Unassembled WGS sequence"/>
</dbReference>
<name>A0A933W8Y4_UNCEI</name>
<dbReference type="GO" id="GO:0008483">
    <property type="term" value="F:transaminase activity"/>
    <property type="evidence" value="ECO:0007669"/>
    <property type="project" value="UniProtKB-KW"/>
</dbReference>
<evidence type="ECO:0000256" key="2">
    <source>
        <dbReference type="PIRSR" id="PIRSR000390-2"/>
    </source>
</evidence>
<dbReference type="GO" id="GO:0030170">
    <property type="term" value="F:pyridoxal phosphate binding"/>
    <property type="evidence" value="ECO:0007669"/>
    <property type="project" value="TreeGrafter"/>
</dbReference>
<dbReference type="PIRSF" id="PIRSF000390">
    <property type="entry name" value="PLP_StrS"/>
    <property type="match status" value="1"/>
</dbReference>
<dbReference type="CDD" id="cd00616">
    <property type="entry name" value="AHBA_syn"/>
    <property type="match status" value="1"/>
</dbReference>
<reference evidence="4" key="1">
    <citation type="submission" date="2020-07" db="EMBL/GenBank/DDBJ databases">
        <title>Huge and variable diversity of episymbiotic CPR bacteria and DPANN archaea in groundwater ecosystems.</title>
        <authorList>
            <person name="He C.Y."/>
            <person name="Keren R."/>
            <person name="Whittaker M."/>
            <person name="Farag I.F."/>
            <person name="Doudna J."/>
            <person name="Cate J.H.D."/>
            <person name="Banfield J.F."/>
        </authorList>
    </citation>
    <scope>NUCLEOTIDE SEQUENCE</scope>
    <source>
        <strain evidence="4">NC_groundwater_1813_Pr3_B-0.1um_71_17</strain>
    </source>
</reference>
<keyword evidence="4" id="KW-0808">Transferase</keyword>
<evidence type="ECO:0000313" key="5">
    <source>
        <dbReference type="Proteomes" id="UP000696931"/>
    </source>
</evidence>
<protein>
    <submittedName>
        <fullName evidence="4">DegT/DnrJ/EryC1/StrS aminotransferase family protein</fullName>
    </submittedName>
</protein>
<comment type="similarity">
    <text evidence="3">Belongs to the DegT/DnrJ/EryC1 family.</text>
</comment>
<evidence type="ECO:0000313" key="4">
    <source>
        <dbReference type="EMBL" id="MBI5170007.1"/>
    </source>
</evidence>
<evidence type="ECO:0000256" key="1">
    <source>
        <dbReference type="PIRSR" id="PIRSR000390-1"/>
    </source>
</evidence>
<dbReference type="GO" id="GO:0000271">
    <property type="term" value="P:polysaccharide biosynthetic process"/>
    <property type="evidence" value="ECO:0007669"/>
    <property type="project" value="TreeGrafter"/>
</dbReference>
<organism evidence="4 5">
    <name type="scientific">Eiseniibacteriota bacterium</name>
    <dbReference type="NCBI Taxonomy" id="2212470"/>
    <lineage>
        <taxon>Bacteria</taxon>
        <taxon>Candidatus Eiseniibacteriota</taxon>
    </lineage>
</organism>
<dbReference type="Pfam" id="PF01041">
    <property type="entry name" value="DegT_DnrJ_EryC1"/>
    <property type="match status" value="1"/>
</dbReference>
<gene>
    <name evidence="4" type="ORF">HZA61_11000</name>
</gene>
<dbReference type="InterPro" id="IPR015422">
    <property type="entry name" value="PyrdxlP-dep_Trfase_small"/>
</dbReference>
<evidence type="ECO:0000256" key="3">
    <source>
        <dbReference type="RuleBase" id="RU004508"/>
    </source>
</evidence>
<feature type="modified residue" description="N6-(pyridoxal phosphate)lysine" evidence="2">
    <location>
        <position position="195"/>
    </location>
</feature>